<dbReference type="AlphaFoldDB" id="A0AAV0Y6V2"/>
<dbReference type="SUPFAM" id="SSF52540">
    <property type="entry name" value="P-loop containing nucleoside triphosphate hydrolases"/>
    <property type="match status" value="1"/>
</dbReference>
<organism evidence="4 5">
    <name type="scientific">Macrosiphum euphorbiae</name>
    <name type="common">potato aphid</name>
    <dbReference type="NCBI Taxonomy" id="13131"/>
    <lineage>
        <taxon>Eukaryota</taxon>
        <taxon>Metazoa</taxon>
        <taxon>Ecdysozoa</taxon>
        <taxon>Arthropoda</taxon>
        <taxon>Hexapoda</taxon>
        <taxon>Insecta</taxon>
        <taxon>Pterygota</taxon>
        <taxon>Neoptera</taxon>
        <taxon>Paraneoptera</taxon>
        <taxon>Hemiptera</taxon>
        <taxon>Sternorrhyncha</taxon>
        <taxon>Aphidomorpha</taxon>
        <taxon>Aphidoidea</taxon>
        <taxon>Aphididae</taxon>
        <taxon>Macrosiphini</taxon>
        <taxon>Macrosiphum</taxon>
    </lineage>
</organism>
<evidence type="ECO:0000313" key="5">
    <source>
        <dbReference type="Proteomes" id="UP001160148"/>
    </source>
</evidence>
<gene>
    <name evidence="4" type="ORF">MEUPH1_LOCUS29020</name>
</gene>
<sequence length="137" mass="15848">MHNKLNTVSHVVVGTPNHVYNMIVRKSLLTQFIKIFVLDEADKILSQGFKDKIKKVFMCLEENIQVILWSATMSEDVLNVSTQFMCNPVHIIGQRGKDNIKESCNVPITVTKNDDIENDKKISELSEKYYTMIYPRR</sequence>
<name>A0AAV0Y6V2_9HEMI</name>
<keyword evidence="2" id="KW-0547">Nucleotide-binding</keyword>
<accession>A0AAV0Y6V2</accession>
<dbReference type="InterPro" id="IPR014001">
    <property type="entry name" value="Helicase_ATP-bd"/>
</dbReference>
<dbReference type="GO" id="GO:0005524">
    <property type="term" value="F:ATP binding"/>
    <property type="evidence" value="ECO:0007669"/>
    <property type="project" value="InterPro"/>
</dbReference>
<dbReference type="Gene3D" id="3.40.50.300">
    <property type="entry name" value="P-loop containing nucleotide triphosphate hydrolases"/>
    <property type="match status" value="1"/>
</dbReference>
<dbReference type="PANTHER" id="PTHR47958">
    <property type="entry name" value="ATP-DEPENDENT RNA HELICASE DBP3"/>
    <property type="match status" value="1"/>
</dbReference>
<evidence type="ECO:0000313" key="4">
    <source>
        <dbReference type="EMBL" id="CAI6375534.1"/>
    </source>
</evidence>
<dbReference type="PROSITE" id="PS00039">
    <property type="entry name" value="DEAD_ATP_HELICASE"/>
    <property type="match status" value="1"/>
</dbReference>
<dbReference type="Pfam" id="PF00270">
    <property type="entry name" value="DEAD"/>
    <property type="match status" value="1"/>
</dbReference>
<protein>
    <recommendedName>
        <fullName evidence="3">Helicase ATP-binding domain-containing protein</fullName>
    </recommendedName>
</protein>
<dbReference type="InterPro" id="IPR000629">
    <property type="entry name" value="RNA-helicase_DEAD-box_CS"/>
</dbReference>
<evidence type="ECO:0000259" key="3">
    <source>
        <dbReference type="PROSITE" id="PS51192"/>
    </source>
</evidence>
<evidence type="ECO:0000256" key="2">
    <source>
        <dbReference type="ARBA" id="ARBA00022806"/>
    </source>
</evidence>
<feature type="domain" description="Helicase ATP-binding" evidence="3">
    <location>
        <begin position="1"/>
        <end position="91"/>
    </location>
</feature>
<dbReference type="EMBL" id="CARXXK010001349">
    <property type="protein sequence ID" value="CAI6375534.1"/>
    <property type="molecule type" value="Genomic_DNA"/>
</dbReference>
<dbReference type="Proteomes" id="UP001160148">
    <property type="component" value="Unassembled WGS sequence"/>
</dbReference>
<evidence type="ECO:0000256" key="1">
    <source>
        <dbReference type="ARBA" id="ARBA00022801"/>
    </source>
</evidence>
<dbReference type="GO" id="GO:0010468">
    <property type="term" value="P:regulation of gene expression"/>
    <property type="evidence" value="ECO:0007669"/>
    <property type="project" value="UniProtKB-ARBA"/>
</dbReference>
<dbReference type="GO" id="GO:0004386">
    <property type="term" value="F:helicase activity"/>
    <property type="evidence" value="ECO:0007669"/>
    <property type="project" value="UniProtKB-KW"/>
</dbReference>
<proteinExistence type="predicted"/>
<dbReference type="InterPro" id="IPR011545">
    <property type="entry name" value="DEAD/DEAH_box_helicase_dom"/>
</dbReference>
<comment type="caution">
    <text evidence="4">The sequence shown here is derived from an EMBL/GenBank/DDBJ whole genome shotgun (WGS) entry which is preliminary data.</text>
</comment>
<keyword evidence="1" id="KW-0378">Hydrolase</keyword>
<keyword evidence="5" id="KW-1185">Reference proteome</keyword>
<dbReference type="PROSITE" id="PS51192">
    <property type="entry name" value="HELICASE_ATP_BIND_1"/>
    <property type="match status" value="1"/>
</dbReference>
<keyword evidence="2" id="KW-0067">ATP-binding</keyword>
<dbReference type="GO" id="GO:0003676">
    <property type="term" value="F:nucleic acid binding"/>
    <property type="evidence" value="ECO:0007669"/>
    <property type="project" value="InterPro"/>
</dbReference>
<dbReference type="GO" id="GO:0016787">
    <property type="term" value="F:hydrolase activity"/>
    <property type="evidence" value="ECO:0007669"/>
    <property type="project" value="UniProtKB-KW"/>
</dbReference>
<keyword evidence="2" id="KW-0347">Helicase</keyword>
<dbReference type="InterPro" id="IPR027417">
    <property type="entry name" value="P-loop_NTPase"/>
</dbReference>
<reference evidence="4 5" key="1">
    <citation type="submission" date="2023-01" db="EMBL/GenBank/DDBJ databases">
        <authorList>
            <person name="Whitehead M."/>
        </authorList>
    </citation>
    <scope>NUCLEOTIDE SEQUENCE [LARGE SCALE GENOMIC DNA]</scope>
</reference>